<reference evidence="3 4" key="1">
    <citation type="journal article" date="2008" name="Int. J. Syst. Evol. Microbiol.">
        <title>Description of Roseateles aquatilis sp. nov. and Roseateles terrae sp. nov., in the class Betaproteobacteria, and emended description of the genus Roseateles.</title>
        <authorList>
            <person name="Gomila M."/>
            <person name="Bowien B."/>
            <person name="Falsen E."/>
            <person name="Moore E.R."/>
            <person name="Lalucat J."/>
        </authorList>
    </citation>
    <scope>NUCLEOTIDE SEQUENCE [LARGE SCALE GENOMIC DNA]</scope>
    <source>
        <strain evidence="3 4">CCUG 48205</strain>
    </source>
</reference>
<name>A0A246JC97_9BURK</name>
<evidence type="ECO:0000313" key="3">
    <source>
        <dbReference type="EMBL" id="OWQ90292.1"/>
    </source>
</evidence>
<feature type="transmembrane region" description="Helical" evidence="2">
    <location>
        <begin position="322"/>
        <end position="342"/>
    </location>
</feature>
<feature type="transmembrane region" description="Helical" evidence="2">
    <location>
        <begin position="31"/>
        <end position="50"/>
    </location>
</feature>
<feature type="transmembrane region" description="Helical" evidence="2">
    <location>
        <begin position="62"/>
        <end position="83"/>
    </location>
</feature>
<keyword evidence="2" id="KW-0812">Transmembrane</keyword>
<feature type="transmembrane region" description="Helical" evidence="2">
    <location>
        <begin position="349"/>
        <end position="368"/>
    </location>
</feature>
<dbReference type="AlphaFoldDB" id="A0A246JC97"/>
<dbReference type="InterPro" id="IPR010640">
    <property type="entry name" value="Low_temperature_requirement_A"/>
</dbReference>
<feature type="transmembrane region" description="Helical" evidence="2">
    <location>
        <begin position="219"/>
        <end position="240"/>
    </location>
</feature>
<feature type="region of interest" description="Disordered" evidence="1">
    <location>
        <begin position="1"/>
        <end position="23"/>
    </location>
</feature>
<keyword evidence="4" id="KW-1185">Reference proteome</keyword>
<evidence type="ECO:0008006" key="5">
    <source>
        <dbReference type="Google" id="ProtNLM"/>
    </source>
</evidence>
<proteinExistence type="predicted"/>
<evidence type="ECO:0000256" key="2">
    <source>
        <dbReference type="SAM" id="Phobius"/>
    </source>
</evidence>
<feature type="transmembrane region" description="Helical" evidence="2">
    <location>
        <begin position="152"/>
        <end position="171"/>
    </location>
</feature>
<feature type="transmembrane region" description="Helical" evidence="2">
    <location>
        <begin position="286"/>
        <end position="307"/>
    </location>
</feature>
<keyword evidence="2" id="KW-0472">Membrane</keyword>
<comment type="caution">
    <text evidence="3">The sequence shown here is derived from an EMBL/GenBank/DDBJ whole genome shotgun (WGS) entry which is preliminary data.</text>
</comment>
<dbReference type="EMBL" id="NIOF01000005">
    <property type="protein sequence ID" value="OWQ90292.1"/>
    <property type="molecule type" value="Genomic_DNA"/>
</dbReference>
<dbReference type="Pfam" id="PF06772">
    <property type="entry name" value="LtrA"/>
    <property type="match status" value="1"/>
</dbReference>
<feature type="transmembrane region" description="Helical" evidence="2">
    <location>
        <begin position="246"/>
        <end position="265"/>
    </location>
</feature>
<feature type="transmembrane region" description="Helical" evidence="2">
    <location>
        <begin position="95"/>
        <end position="115"/>
    </location>
</feature>
<keyword evidence="2" id="KW-1133">Transmembrane helix</keyword>
<accession>A0A246JC97</accession>
<evidence type="ECO:0000256" key="1">
    <source>
        <dbReference type="SAM" id="MobiDB-lite"/>
    </source>
</evidence>
<sequence>MTAPPSPRHAAATRGPAPLLRRPDPHGHAKVSFVELFFDLVFVFAVTQLSHTLIGHFSLHGVLQTAFLMLAVWWVWVFTSWVTNWLDPERIPVRVGLFTIMLLGLLMSAALPQAFEDRALMFAGSYAAIQLGRTLFFLWAVRGGDPTLARNFHRIGVWLGFTAVLWIVGAIDETWRVPLWITALAIEYLGPSMGFFVPGLGRSTTSDWSVSGGHLAERCALFVIIALGESLLVTGATFAAEPLTPLGVAAFLVSFAGSLAMWWLYFDTTNEFASGRIAHSHDPGRLARLAYTYMHLPIVAGIIVNAAADEFVLAHPGGHTDLKTAVCLLGGVGLYVTGVGLFKRAVMGRWPWSHGVAVAGLALAGLVVPSWPPVATSAFVCAVLVALAAWERHSRAACLPPDSAGMADEPSIGP</sequence>
<feature type="transmembrane region" description="Helical" evidence="2">
    <location>
        <begin position="121"/>
        <end position="140"/>
    </location>
</feature>
<gene>
    <name evidence="3" type="ORF">CDN99_13040</name>
</gene>
<dbReference type="PANTHER" id="PTHR36840">
    <property type="entry name" value="BLL5714 PROTEIN"/>
    <property type="match status" value="1"/>
</dbReference>
<dbReference type="RefSeq" id="WP_088385312.1">
    <property type="nucleotide sequence ID" value="NZ_NIOF01000005.1"/>
</dbReference>
<feature type="transmembrane region" description="Helical" evidence="2">
    <location>
        <begin position="177"/>
        <end position="198"/>
    </location>
</feature>
<dbReference type="OrthoDB" id="5520804at2"/>
<evidence type="ECO:0000313" key="4">
    <source>
        <dbReference type="Proteomes" id="UP000197468"/>
    </source>
</evidence>
<dbReference type="Proteomes" id="UP000197468">
    <property type="component" value="Unassembled WGS sequence"/>
</dbReference>
<organism evidence="3 4">
    <name type="scientific">Roseateles aquatilis</name>
    <dbReference type="NCBI Taxonomy" id="431061"/>
    <lineage>
        <taxon>Bacteria</taxon>
        <taxon>Pseudomonadati</taxon>
        <taxon>Pseudomonadota</taxon>
        <taxon>Betaproteobacteria</taxon>
        <taxon>Burkholderiales</taxon>
        <taxon>Sphaerotilaceae</taxon>
        <taxon>Roseateles</taxon>
    </lineage>
</organism>
<protein>
    <recommendedName>
        <fullName evidence="5">Low temperature requirement protein A</fullName>
    </recommendedName>
</protein>
<feature type="transmembrane region" description="Helical" evidence="2">
    <location>
        <begin position="374"/>
        <end position="390"/>
    </location>
</feature>
<dbReference type="PANTHER" id="PTHR36840:SF1">
    <property type="entry name" value="BLL5714 PROTEIN"/>
    <property type="match status" value="1"/>
</dbReference>